<keyword evidence="2" id="KW-0805">Transcription regulation</keyword>
<evidence type="ECO:0000313" key="7">
    <source>
        <dbReference type="EnsemblPlants" id="AUR62011472-RA:cds"/>
    </source>
</evidence>
<proteinExistence type="predicted"/>
<reference evidence="7" key="2">
    <citation type="submission" date="2021-03" db="UniProtKB">
        <authorList>
            <consortium name="EnsemblPlants"/>
        </authorList>
    </citation>
    <scope>IDENTIFICATION</scope>
</reference>
<dbReference type="OMA" id="TTSMHIT"/>
<dbReference type="SMART" id="SM00353">
    <property type="entry name" value="HLH"/>
    <property type="match status" value="1"/>
</dbReference>
<protein>
    <recommendedName>
        <fullName evidence="6">BHLH domain-containing protein</fullName>
    </recommendedName>
</protein>
<evidence type="ECO:0000313" key="8">
    <source>
        <dbReference type="Proteomes" id="UP000596660"/>
    </source>
</evidence>
<sequence>MNMFSGEWLSDLLICFGSLSDFETSNPKLSNGSKKKVGSTSINNEHVVAERRRREKMTQGFIALSALIPGLKKTDKASILAETIEYLKQLEERAKVLEEQTSKRTMESVCLVKKKQRHTLNDNSATSYSYDHQYSNKTINFDDNLEIEAKVLNNNILIRVHSLKIQGLIQKIIEEIGNLNMIPLNYQTMPFGSYDITMTIVAK</sequence>
<keyword evidence="3" id="KW-0804">Transcription</keyword>
<dbReference type="InterPro" id="IPR052610">
    <property type="entry name" value="bHLH_transcription_regulator"/>
</dbReference>
<evidence type="ECO:0000256" key="3">
    <source>
        <dbReference type="ARBA" id="ARBA00023163"/>
    </source>
</evidence>
<dbReference type="Gramene" id="AUR62011472-RA">
    <property type="protein sequence ID" value="AUR62011472-RA:cds"/>
    <property type="gene ID" value="AUR62011472"/>
</dbReference>
<keyword evidence="4" id="KW-0539">Nucleus</keyword>
<dbReference type="Pfam" id="PF00010">
    <property type="entry name" value="HLH"/>
    <property type="match status" value="1"/>
</dbReference>
<dbReference type="SUPFAM" id="SSF47459">
    <property type="entry name" value="HLH, helix-loop-helix DNA-binding domain"/>
    <property type="match status" value="1"/>
</dbReference>
<dbReference type="GO" id="GO:0005634">
    <property type="term" value="C:nucleus"/>
    <property type="evidence" value="ECO:0007669"/>
    <property type="project" value="UniProtKB-SubCell"/>
</dbReference>
<dbReference type="EnsemblPlants" id="AUR62011472-RA">
    <property type="protein sequence ID" value="AUR62011472-RA:cds"/>
    <property type="gene ID" value="AUR62011472"/>
</dbReference>
<accession>A0A803LE66</accession>
<dbReference type="Proteomes" id="UP000596660">
    <property type="component" value="Unplaced"/>
</dbReference>
<dbReference type="Gene3D" id="4.10.280.10">
    <property type="entry name" value="Helix-loop-helix DNA-binding domain"/>
    <property type="match status" value="1"/>
</dbReference>
<dbReference type="AlphaFoldDB" id="A0A803LE66"/>
<dbReference type="InterPro" id="IPR011598">
    <property type="entry name" value="bHLH_dom"/>
</dbReference>
<evidence type="ECO:0000256" key="4">
    <source>
        <dbReference type="ARBA" id="ARBA00023242"/>
    </source>
</evidence>
<evidence type="ECO:0000256" key="1">
    <source>
        <dbReference type="ARBA" id="ARBA00004123"/>
    </source>
</evidence>
<name>A0A803LE66_CHEQI</name>
<dbReference type="InterPro" id="IPR036638">
    <property type="entry name" value="HLH_DNA-bd_sf"/>
</dbReference>
<keyword evidence="5" id="KW-0175">Coiled coil</keyword>
<evidence type="ECO:0000259" key="6">
    <source>
        <dbReference type="PROSITE" id="PS50888"/>
    </source>
</evidence>
<evidence type="ECO:0000256" key="2">
    <source>
        <dbReference type="ARBA" id="ARBA00023015"/>
    </source>
</evidence>
<dbReference type="GO" id="GO:0046983">
    <property type="term" value="F:protein dimerization activity"/>
    <property type="evidence" value="ECO:0007669"/>
    <property type="project" value="InterPro"/>
</dbReference>
<comment type="subcellular location">
    <subcellularLocation>
        <location evidence="1">Nucleus</location>
    </subcellularLocation>
</comment>
<dbReference type="PANTHER" id="PTHR45959:SF2">
    <property type="entry name" value="BHLH TRANSCRIPTION FACTOR"/>
    <property type="match status" value="1"/>
</dbReference>
<organism evidence="7 8">
    <name type="scientific">Chenopodium quinoa</name>
    <name type="common">Quinoa</name>
    <dbReference type="NCBI Taxonomy" id="63459"/>
    <lineage>
        <taxon>Eukaryota</taxon>
        <taxon>Viridiplantae</taxon>
        <taxon>Streptophyta</taxon>
        <taxon>Embryophyta</taxon>
        <taxon>Tracheophyta</taxon>
        <taxon>Spermatophyta</taxon>
        <taxon>Magnoliopsida</taxon>
        <taxon>eudicotyledons</taxon>
        <taxon>Gunneridae</taxon>
        <taxon>Pentapetalae</taxon>
        <taxon>Caryophyllales</taxon>
        <taxon>Chenopodiaceae</taxon>
        <taxon>Chenopodioideae</taxon>
        <taxon>Atripliceae</taxon>
        <taxon>Chenopodium</taxon>
    </lineage>
</organism>
<feature type="coiled-coil region" evidence="5">
    <location>
        <begin position="80"/>
        <end position="107"/>
    </location>
</feature>
<dbReference type="PANTHER" id="PTHR45959">
    <property type="entry name" value="BHLH TRANSCRIPTION FACTOR"/>
    <property type="match status" value="1"/>
</dbReference>
<dbReference type="PROSITE" id="PS50888">
    <property type="entry name" value="BHLH"/>
    <property type="match status" value="1"/>
</dbReference>
<feature type="domain" description="BHLH" evidence="6">
    <location>
        <begin position="41"/>
        <end position="90"/>
    </location>
</feature>
<evidence type="ECO:0000256" key="5">
    <source>
        <dbReference type="SAM" id="Coils"/>
    </source>
</evidence>
<reference evidence="7" key="1">
    <citation type="journal article" date="2017" name="Nature">
        <title>The genome of Chenopodium quinoa.</title>
        <authorList>
            <person name="Jarvis D.E."/>
            <person name="Ho Y.S."/>
            <person name="Lightfoot D.J."/>
            <person name="Schmoeckel S.M."/>
            <person name="Li B."/>
            <person name="Borm T.J.A."/>
            <person name="Ohyanagi H."/>
            <person name="Mineta K."/>
            <person name="Michell C.T."/>
            <person name="Saber N."/>
            <person name="Kharbatia N.M."/>
            <person name="Rupper R.R."/>
            <person name="Sharp A.R."/>
            <person name="Dally N."/>
            <person name="Boughton B.A."/>
            <person name="Woo Y.H."/>
            <person name="Gao G."/>
            <person name="Schijlen E.G.W.M."/>
            <person name="Guo X."/>
            <person name="Momin A.A."/>
            <person name="Negrao S."/>
            <person name="Al-Babili S."/>
            <person name="Gehring C."/>
            <person name="Roessner U."/>
            <person name="Jung C."/>
            <person name="Murphy K."/>
            <person name="Arold S.T."/>
            <person name="Gojobori T."/>
            <person name="van der Linden C.G."/>
            <person name="van Loo E.N."/>
            <person name="Jellen E.N."/>
            <person name="Maughan P.J."/>
            <person name="Tester M."/>
        </authorList>
    </citation>
    <scope>NUCLEOTIDE SEQUENCE [LARGE SCALE GENOMIC DNA]</scope>
    <source>
        <strain evidence="7">cv. PI 614886</strain>
    </source>
</reference>
<keyword evidence="8" id="KW-1185">Reference proteome</keyword>